<reference evidence="8" key="1">
    <citation type="journal article" date="2016" name="Proc. Natl. Acad. Sci. U.S.A.">
        <title>Comparative genomics of biotechnologically important yeasts.</title>
        <authorList>
            <person name="Riley R."/>
            <person name="Haridas S."/>
            <person name="Wolfe K.H."/>
            <person name="Lopes M.R."/>
            <person name="Hittinger C.T."/>
            <person name="Goeker M."/>
            <person name="Salamov A.A."/>
            <person name="Wisecaver J.H."/>
            <person name="Long T.M."/>
            <person name="Calvey C.H."/>
            <person name="Aerts A.L."/>
            <person name="Barry K.W."/>
            <person name="Choi C."/>
            <person name="Clum A."/>
            <person name="Coughlan A.Y."/>
            <person name="Deshpande S."/>
            <person name="Douglass A.P."/>
            <person name="Hanson S.J."/>
            <person name="Klenk H.-P."/>
            <person name="LaButti K.M."/>
            <person name="Lapidus A."/>
            <person name="Lindquist E.A."/>
            <person name="Lipzen A.M."/>
            <person name="Meier-Kolthoff J.P."/>
            <person name="Ohm R.A."/>
            <person name="Otillar R.P."/>
            <person name="Pangilinan J.L."/>
            <person name="Peng Y."/>
            <person name="Rokas A."/>
            <person name="Rosa C.A."/>
            <person name="Scheuner C."/>
            <person name="Sibirny A.A."/>
            <person name="Slot J.C."/>
            <person name="Stielow J.B."/>
            <person name="Sun H."/>
            <person name="Kurtzman C.P."/>
            <person name="Blackwell M."/>
            <person name="Grigoriev I.V."/>
            <person name="Jeffries T.W."/>
        </authorList>
    </citation>
    <scope>NUCLEOTIDE SEQUENCE [LARGE SCALE GENOMIC DNA]</scope>
    <source>
        <strain evidence="8">NRRL Y-1626</strain>
    </source>
</reference>
<dbReference type="CDD" id="cd00164">
    <property type="entry name" value="S1_like"/>
    <property type="match status" value="1"/>
</dbReference>
<dbReference type="GO" id="GO:0032040">
    <property type="term" value="C:small-subunit processome"/>
    <property type="evidence" value="ECO:0007669"/>
    <property type="project" value="TreeGrafter"/>
</dbReference>
<proteinExistence type="predicted"/>
<dbReference type="Pfam" id="PF00575">
    <property type="entry name" value="S1"/>
    <property type="match status" value="2"/>
</dbReference>
<dbReference type="SUPFAM" id="SSF50249">
    <property type="entry name" value="Nucleic acid-binding proteins"/>
    <property type="match status" value="9"/>
</dbReference>
<dbReference type="FunFam" id="2.40.50.140:FF:000103">
    <property type="entry name" value="protein RRP5 homolog"/>
    <property type="match status" value="3"/>
</dbReference>
<comment type="subcellular location">
    <subcellularLocation>
        <location evidence="1">Nucleus</location>
        <location evidence="1">Nucleolus</location>
    </subcellularLocation>
</comment>
<keyword evidence="4" id="KW-0539">Nucleus</keyword>
<feature type="region of interest" description="Disordered" evidence="5">
    <location>
        <begin position="1386"/>
        <end position="1425"/>
    </location>
</feature>
<feature type="region of interest" description="Disordered" evidence="5">
    <location>
        <begin position="1313"/>
        <end position="1365"/>
    </location>
</feature>
<feature type="domain" description="S1 motif" evidence="6">
    <location>
        <begin position="603"/>
        <end position="672"/>
    </location>
</feature>
<feature type="compositionally biased region" description="Acidic residues" evidence="5">
    <location>
        <begin position="1318"/>
        <end position="1355"/>
    </location>
</feature>
<keyword evidence="8" id="KW-1185">Reference proteome</keyword>
<dbReference type="EMBL" id="LXPE01000004">
    <property type="protein sequence ID" value="OBA28261.1"/>
    <property type="molecule type" value="Genomic_DNA"/>
</dbReference>
<gene>
    <name evidence="7" type="ORF">HANVADRAFT_51585</name>
</gene>
<dbReference type="GO" id="GO:0003723">
    <property type="term" value="F:RNA binding"/>
    <property type="evidence" value="ECO:0007669"/>
    <property type="project" value="TreeGrafter"/>
</dbReference>
<feature type="domain" description="S1 motif" evidence="6">
    <location>
        <begin position="692"/>
        <end position="767"/>
    </location>
</feature>
<organism evidence="7 8">
    <name type="scientific">Hanseniaspora valbyensis NRRL Y-1626</name>
    <dbReference type="NCBI Taxonomy" id="766949"/>
    <lineage>
        <taxon>Eukaryota</taxon>
        <taxon>Fungi</taxon>
        <taxon>Dikarya</taxon>
        <taxon>Ascomycota</taxon>
        <taxon>Saccharomycotina</taxon>
        <taxon>Saccharomycetes</taxon>
        <taxon>Saccharomycodales</taxon>
        <taxon>Saccharomycodaceae</taxon>
        <taxon>Hanseniaspora</taxon>
    </lineage>
</organism>
<protein>
    <submittedName>
        <fullName evidence="7">TPR-like protein</fullName>
    </submittedName>
</protein>
<evidence type="ECO:0000259" key="6">
    <source>
        <dbReference type="PROSITE" id="PS50126"/>
    </source>
</evidence>
<dbReference type="SMART" id="SM00316">
    <property type="entry name" value="S1"/>
    <property type="match status" value="12"/>
</dbReference>
<feature type="compositionally biased region" description="Low complexity" evidence="5">
    <location>
        <begin position="1404"/>
        <end position="1421"/>
    </location>
</feature>
<evidence type="ECO:0000256" key="4">
    <source>
        <dbReference type="ARBA" id="ARBA00023242"/>
    </source>
</evidence>
<feature type="region of interest" description="Disordered" evidence="5">
    <location>
        <begin position="1"/>
        <end position="46"/>
    </location>
</feature>
<accession>A0A1B7THP5</accession>
<dbReference type="PANTHER" id="PTHR23270:SF10">
    <property type="entry name" value="PROTEIN RRP5 HOMOLOG"/>
    <property type="match status" value="1"/>
</dbReference>
<feature type="domain" description="S1 motif" evidence="6">
    <location>
        <begin position="330"/>
        <end position="401"/>
    </location>
</feature>
<evidence type="ECO:0000256" key="5">
    <source>
        <dbReference type="SAM" id="MobiDB-lite"/>
    </source>
</evidence>
<feature type="region of interest" description="Disordered" evidence="5">
    <location>
        <begin position="172"/>
        <end position="192"/>
    </location>
</feature>
<dbReference type="SUPFAM" id="SSF48452">
    <property type="entry name" value="TPR-like"/>
    <property type="match status" value="1"/>
</dbReference>
<sequence>MVEQNNKKRTFNELEKDPSTNPLFKTDNTKQLTKSTLIRDDDNAFPRGGASALTPLELKQVANEAASDVLFSNNNKSSTSTTSSKTNDNKKLKKNKFSNNYGLDDEKTEGDEESELDMRDKFQHLSYKTIPVNSTLLGMITKITKMGLSFEFEDGLFGYCPIENISSTIFSSTDNATSDVEEDSEIESEEDEEEDLIDLEKMFKIGTFYRCKVTQNHLLQNTSKKGNKKLTVTINPADVNNGVENSDILQKGAAIQLTIKTIEDHGCVMDCGLENIKLSIFMPTKEFSEDEIKIGNVFLTTVSKVSDRVVTVTLIAKNSLKPVESIDSLDSVIPGDYTNFLIDTVKPNAGVFGKVFGSIPAILNMSHIKSDSLDEFNVGETIPVRIVAKIDFKNFLFLHVSQLDNIVNMDSSFSVKTSETFPIGYKFDESLDIISKDSSYVYVQLNENVKGAIHHSKVTGELTKNKIQPTRIISYNQFNNLFVLTNLKEQIDNEYLTIKDIPIGTLLIGEIKEVDANKGVTLKLMNKFVGKVLIKDLSDIKLNYPERKFKIGSKVKGRVLSINLRNGQVMMTFRKQLVNSFEQKDESENNVKILASFDDASVGAFTLATVDSFNNYGATIKFFNNLRGFIPKAEVSDSFVKDASKFLKENQIIKVKILQVDQSKNRIIATCKLHSKEEVSELNDTVDSLILGRSVEECIVVEKTKDSIIVELVQNRLIRGVIYVGHLSDQRTEQNRALIKKMTIGDSIKGLVIDKDIKTKVINLTMKQSLINTATEETLPTSFDDVVKNSESTPMFGYIKSISSKGIFVAFNGKFVGLVLPSYTGLSREEDIFSKFYQEQSVKVYLLRTDPENQRFLLSFIPPVTPTSSKKLITEVINPVDSSIQTTQDLIDGKRIKVMIKSVKKTQINVTISENIHGRIDLSQIFKSLSEVAPLPSKFNKGDVIEASVIGVHDVKAGQFLPISNKFDKNSLLELSLVNDSVKPLNQFKKSEVVLGYVNNVNDKLKWITINPLVNGKVIKSNAALNVGDLAEFEISEVDEEHNNLLLTPAASDIDISKLNAGDSIDTIVLKIFPSYVLLNIKNTSHQVISYITDALPDFSSNDISKYYQVDETLKATIKSIDIESNKIKVSLISKTQVSFDDLKANEKLNALVKKVTAKGIFLHISDSLDAFVPVSKVSDSYLKDWQRQFAPLQVRECKIVSCESESSILVTLRESEINGELKIKKTFDDIEVGGIYDGIVRNVTEFGVFIKISGVDNVVGLAHKQEISDDSAALDGKELTDLFGEGDVVRCFVIKKNASKKQVSLSLKGSRFKQTVEDDDEEDVDMDVDEDENIDDVMDVEFNNDSDSESESESEVATKLPELSEDGLSLSTGFDWTGKILEQVNQDNESDSDSDDEEDFTKKSSSTSSKVSKPVDKTVSLSTDAPQSNADFERLILSDPNSSITWLNYTAFQLTVGEIAKAREILERALNTINYREEQEKLNIWVAKLNLEFTFGDSSSLQETFTKACSYMDDYVMHLKLIMIYVAAAKVEEADKLFGKALKKFGSERLAIWEKYGEFLVTNGKNDEAHLILARGLKQLPKREHISLVKNFAQLEYSHGDLEQGRSLMEGLIVDAPKRIDLWNVYLDLEIKLKEKKRIEDLFERCLGNSKLNKKQAKYFFKKWVEFEESMKDSKMVDYVAAKASEYIRNNQ</sequence>
<evidence type="ECO:0000313" key="7">
    <source>
        <dbReference type="EMBL" id="OBA28261.1"/>
    </source>
</evidence>
<feature type="region of interest" description="Disordered" evidence="5">
    <location>
        <begin position="72"/>
        <end position="113"/>
    </location>
</feature>
<feature type="domain" description="S1 motif" evidence="6">
    <location>
        <begin position="133"/>
        <end position="235"/>
    </location>
</feature>
<dbReference type="InterPro" id="IPR003029">
    <property type="entry name" value="S1_domain"/>
</dbReference>
<dbReference type="PROSITE" id="PS50126">
    <property type="entry name" value="S1"/>
    <property type="match status" value="9"/>
</dbReference>
<dbReference type="Proteomes" id="UP000092321">
    <property type="component" value="Unassembled WGS sequence"/>
</dbReference>
<name>A0A1B7THP5_9ASCO</name>
<dbReference type="GO" id="GO:0006364">
    <property type="term" value="P:rRNA processing"/>
    <property type="evidence" value="ECO:0007669"/>
    <property type="project" value="UniProtKB-KW"/>
</dbReference>
<dbReference type="InterPro" id="IPR003107">
    <property type="entry name" value="HAT"/>
</dbReference>
<dbReference type="InterPro" id="IPR011990">
    <property type="entry name" value="TPR-like_helical_dom_sf"/>
</dbReference>
<feature type="compositionally biased region" description="Acidic residues" evidence="5">
    <location>
        <begin position="179"/>
        <end position="192"/>
    </location>
</feature>
<dbReference type="InterPro" id="IPR055430">
    <property type="entry name" value="HAT_Syf1_CNRKL1_C"/>
</dbReference>
<dbReference type="Pfam" id="PF23231">
    <property type="entry name" value="HAT_Syf1_CNRKL1_C"/>
    <property type="match status" value="1"/>
</dbReference>
<feature type="compositionally biased region" description="Low complexity" evidence="5">
    <location>
        <begin position="72"/>
        <end position="86"/>
    </location>
</feature>
<evidence type="ECO:0000256" key="1">
    <source>
        <dbReference type="ARBA" id="ARBA00004604"/>
    </source>
</evidence>
<dbReference type="InterPro" id="IPR012340">
    <property type="entry name" value="NA-bd_OB-fold"/>
</dbReference>
<dbReference type="Gene3D" id="1.25.40.10">
    <property type="entry name" value="Tetratricopeptide repeat domain"/>
    <property type="match status" value="1"/>
</dbReference>
<feature type="domain" description="S1 motif" evidence="6">
    <location>
        <begin position="792"/>
        <end position="861"/>
    </location>
</feature>
<dbReference type="PANTHER" id="PTHR23270">
    <property type="entry name" value="PROGRAMMED CELL DEATH PROTEIN 11 PRE-RRNA PROCESSING PROTEIN RRP5"/>
    <property type="match status" value="1"/>
</dbReference>
<comment type="caution">
    <text evidence="7">The sequence shown here is derived from an EMBL/GenBank/DDBJ whole genome shotgun (WGS) entry which is preliminary data.</text>
</comment>
<feature type="domain" description="S1 motif" evidence="6">
    <location>
        <begin position="1234"/>
        <end position="1309"/>
    </location>
</feature>
<dbReference type="SMART" id="SM00386">
    <property type="entry name" value="HAT"/>
    <property type="match status" value="5"/>
</dbReference>
<feature type="domain" description="S1 motif" evidence="6">
    <location>
        <begin position="504"/>
        <end position="574"/>
    </location>
</feature>
<evidence type="ECO:0000256" key="2">
    <source>
        <dbReference type="ARBA" id="ARBA00022552"/>
    </source>
</evidence>
<keyword evidence="2" id="KW-0698">rRNA processing</keyword>
<dbReference type="OrthoDB" id="412781at2759"/>
<feature type="compositionally biased region" description="Acidic residues" evidence="5">
    <location>
        <begin position="1389"/>
        <end position="1400"/>
    </location>
</feature>
<dbReference type="InterPro" id="IPR045209">
    <property type="entry name" value="Rrp5"/>
</dbReference>
<evidence type="ECO:0000256" key="3">
    <source>
        <dbReference type="ARBA" id="ARBA00022737"/>
    </source>
</evidence>
<evidence type="ECO:0000313" key="8">
    <source>
        <dbReference type="Proteomes" id="UP000092321"/>
    </source>
</evidence>
<dbReference type="Gene3D" id="2.40.50.140">
    <property type="entry name" value="Nucleic acid-binding proteins"/>
    <property type="match status" value="9"/>
</dbReference>
<feature type="domain" description="S1 motif" evidence="6">
    <location>
        <begin position="1146"/>
        <end position="1214"/>
    </location>
</feature>
<feature type="domain" description="S1 motif" evidence="6">
    <location>
        <begin position="893"/>
        <end position="966"/>
    </location>
</feature>
<keyword evidence="3" id="KW-0677">Repeat</keyword>